<organism evidence="2 3">
    <name type="scientific">Pleurodeles waltl</name>
    <name type="common">Iberian ribbed newt</name>
    <dbReference type="NCBI Taxonomy" id="8319"/>
    <lineage>
        <taxon>Eukaryota</taxon>
        <taxon>Metazoa</taxon>
        <taxon>Chordata</taxon>
        <taxon>Craniata</taxon>
        <taxon>Vertebrata</taxon>
        <taxon>Euteleostomi</taxon>
        <taxon>Amphibia</taxon>
        <taxon>Batrachia</taxon>
        <taxon>Caudata</taxon>
        <taxon>Salamandroidea</taxon>
        <taxon>Salamandridae</taxon>
        <taxon>Pleurodelinae</taxon>
        <taxon>Pleurodeles</taxon>
    </lineage>
</organism>
<reference evidence="2" key="1">
    <citation type="journal article" date="2022" name="bioRxiv">
        <title>Sequencing and chromosome-scale assembly of the giantPleurodeles waltlgenome.</title>
        <authorList>
            <person name="Brown T."/>
            <person name="Elewa A."/>
            <person name="Iarovenko S."/>
            <person name="Subramanian E."/>
            <person name="Araus A.J."/>
            <person name="Petzold A."/>
            <person name="Susuki M."/>
            <person name="Suzuki K.-i.T."/>
            <person name="Hayashi T."/>
            <person name="Toyoda A."/>
            <person name="Oliveira C."/>
            <person name="Osipova E."/>
            <person name="Leigh N.D."/>
            <person name="Simon A."/>
            <person name="Yun M.H."/>
        </authorList>
    </citation>
    <scope>NUCLEOTIDE SEQUENCE</scope>
    <source>
        <strain evidence="2">20211129_DDA</strain>
        <tissue evidence="2">Liver</tissue>
    </source>
</reference>
<dbReference type="AlphaFoldDB" id="A0AAV7QUX4"/>
<proteinExistence type="predicted"/>
<dbReference type="EMBL" id="JANPWB010000010">
    <property type="protein sequence ID" value="KAJ1144336.1"/>
    <property type="molecule type" value="Genomic_DNA"/>
</dbReference>
<protein>
    <submittedName>
        <fullName evidence="2">Uncharacterized protein</fullName>
    </submittedName>
</protein>
<gene>
    <name evidence="2" type="ORF">NDU88_010636</name>
</gene>
<evidence type="ECO:0000313" key="3">
    <source>
        <dbReference type="Proteomes" id="UP001066276"/>
    </source>
</evidence>
<evidence type="ECO:0000256" key="1">
    <source>
        <dbReference type="SAM" id="MobiDB-lite"/>
    </source>
</evidence>
<accession>A0AAV7QUX4</accession>
<name>A0AAV7QUX4_PLEWA</name>
<evidence type="ECO:0000313" key="2">
    <source>
        <dbReference type="EMBL" id="KAJ1144336.1"/>
    </source>
</evidence>
<sequence length="163" mass="17203">MGRVEAFIARKIWRVVRTRCVTSGPRRIPGGVFIYSPSRFRLSGGCGTGNWVQTVAPLFPGSRIIGGLVHENSSPPAAAAISQHVLSDAGVLQIYGGSLNITAPIQAPVLQCDLATFCLRARAALLSPIWLTGDWRPGRHTHLPPATGSRAAPCVPAEASTLG</sequence>
<feature type="region of interest" description="Disordered" evidence="1">
    <location>
        <begin position="141"/>
        <end position="163"/>
    </location>
</feature>
<dbReference type="Proteomes" id="UP001066276">
    <property type="component" value="Chromosome 6"/>
</dbReference>
<keyword evidence="3" id="KW-1185">Reference proteome</keyword>
<comment type="caution">
    <text evidence="2">The sequence shown here is derived from an EMBL/GenBank/DDBJ whole genome shotgun (WGS) entry which is preliminary data.</text>
</comment>